<evidence type="ECO:0000256" key="1">
    <source>
        <dbReference type="ARBA" id="ARBA00004429"/>
    </source>
</evidence>
<evidence type="ECO:0000313" key="11">
    <source>
        <dbReference type="EMBL" id="ETX12642.1"/>
    </source>
</evidence>
<dbReference type="AlphaFoldDB" id="X7E9L7"/>
<dbReference type="Pfam" id="PF00528">
    <property type="entry name" value="BPD_transp_1"/>
    <property type="match status" value="1"/>
</dbReference>
<dbReference type="PATRIC" id="fig|1122207.3.peg.696"/>
<dbReference type="SUPFAM" id="SSF161098">
    <property type="entry name" value="MetI-like"/>
    <property type="match status" value="1"/>
</dbReference>
<dbReference type="InterPro" id="IPR000515">
    <property type="entry name" value="MetI-like"/>
</dbReference>
<name>X7E9L7_9GAMM</name>
<dbReference type="OrthoDB" id="7255919at2"/>
<organism evidence="11 12">
    <name type="scientific">Marinomonas ushuaiensis DSM 15871</name>
    <dbReference type="NCBI Taxonomy" id="1122207"/>
    <lineage>
        <taxon>Bacteria</taxon>
        <taxon>Pseudomonadati</taxon>
        <taxon>Pseudomonadota</taxon>
        <taxon>Gammaproteobacteria</taxon>
        <taxon>Oceanospirillales</taxon>
        <taxon>Oceanospirillaceae</taxon>
        <taxon>Marinomonas</taxon>
    </lineage>
</organism>
<gene>
    <name evidence="11" type="ORF">MUS1_03395</name>
</gene>
<dbReference type="InterPro" id="IPR043429">
    <property type="entry name" value="ArtM/GltK/GlnP/TcyL/YhdX-like"/>
</dbReference>
<proteinExistence type="inferred from homology"/>
<dbReference type="STRING" id="1122207.MUS1_03395"/>
<evidence type="ECO:0000256" key="9">
    <source>
        <dbReference type="RuleBase" id="RU363032"/>
    </source>
</evidence>
<evidence type="ECO:0000256" key="2">
    <source>
        <dbReference type="ARBA" id="ARBA00010072"/>
    </source>
</evidence>
<feature type="transmembrane region" description="Helical" evidence="9">
    <location>
        <begin position="80"/>
        <end position="102"/>
    </location>
</feature>
<keyword evidence="6" id="KW-0029">Amino-acid transport</keyword>
<evidence type="ECO:0000256" key="7">
    <source>
        <dbReference type="ARBA" id="ARBA00022989"/>
    </source>
</evidence>
<comment type="subcellular location">
    <subcellularLocation>
        <location evidence="1">Cell inner membrane</location>
        <topology evidence="1">Multi-pass membrane protein</topology>
    </subcellularLocation>
    <subcellularLocation>
        <location evidence="9">Cell membrane</location>
        <topology evidence="9">Multi-pass membrane protein</topology>
    </subcellularLocation>
</comment>
<protein>
    <submittedName>
        <fullName evidence="11">Amino acid ABC transporter</fullName>
    </submittedName>
</protein>
<keyword evidence="4" id="KW-1003">Cell membrane</keyword>
<evidence type="ECO:0000256" key="4">
    <source>
        <dbReference type="ARBA" id="ARBA00022475"/>
    </source>
</evidence>
<evidence type="ECO:0000256" key="3">
    <source>
        <dbReference type="ARBA" id="ARBA00022448"/>
    </source>
</evidence>
<keyword evidence="3 9" id="KW-0813">Transport</keyword>
<keyword evidence="7 9" id="KW-1133">Transmembrane helix</keyword>
<keyword evidence="5 9" id="KW-0812">Transmembrane</keyword>
<accession>X7E9L7</accession>
<dbReference type="eggNOG" id="COG0765">
    <property type="taxonomic scope" value="Bacteria"/>
</dbReference>
<dbReference type="PROSITE" id="PS50928">
    <property type="entry name" value="ABC_TM1"/>
    <property type="match status" value="1"/>
</dbReference>
<dbReference type="InterPro" id="IPR010065">
    <property type="entry name" value="AA_ABC_transptr_permease_3TM"/>
</dbReference>
<evidence type="ECO:0000259" key="10">
    <source>
        <dbReference type="PROSITE" id="PS50928"/>
    </source>
</evidence>
<dbReference type="NCBIfam" id="TIGR01726">
    <property type="entry name" value="HEQRo_perm_3TM"/>
    <property type="match status" value="1"/>
</dbReference>
<evidence type="ECO:0000256" key="6">
    <source>
        <dbReference type="ARBA" id="ARBA00022970"/>
    </source>
</evidence>
<dbReference type="CDD" id="cd06261">
    <property type="entry name" value="TM_PBP2"/>
    <property type="match status" value="1"/>
</dbReference>
<comment type="similarity">
    <text evidence="2">Belongs to the binding-protein-dependent transport system permease family. HisMQ subfamily.</text>
</comment>
<dbReference type="GO" id="GO:0006865">
    <property type="term" value="P:amino acid transport"/>
    <property type="evidence" value="ECO:0007669"/>
    <property type="project" value="UniProtKB-KW"/>
</dbReference>
<evidence type="ECO:0000313" key="12">
    <source>
        <dbReference type="Proteomes" id="UP000054058"/>
    </source>
</evidence>
<reference evidence="11 12" key="1">
    <citation type="submission" date="2014-01" db="EMBL/GenBank/DDBJ databases">
        <title>Marinomonas ushuaiensis DSM 15871 Genome Sequencing.</title>
        <authorList>
            <person name="Lai Q."/>
            <person name="Shao Z.S."/>
        </authorList>
    </citation>
    <scope>NUCLEOTIDE SEQUENCE [LARGE SCALE GENOMIC DNA]</scope>
    <source>
        <strain evidence="11 12">DSM 15871</strain>
    </source>
</reference>
<evidence type="ECO:0000256" key="5">
    <source>
        <dbReference type="ARBA" id="ARBA00022692"/>
    </source>
</evidence>
<feature type="transmembrane region" description="Helical" evidence="9">
    <location>
        <begin position="20"/>
        <end position="42"/>
    </location>
</feature>
<dbReference type="PANTHER" id="PTHR30614:SF0">
    <property type="entry name" value="L-CYSTINE TRANSPORT SYSTEM PERMEASE PROTEIN TCYL"/>
    <property type="match status" value="1"/>
</dbReference>
<feature type="domain" description="ABC transmembrane type-1" evidence="10">
    <location>
        <begin position="18"/>
        <end position="206"/>
    </location>
</feature>
<dbReference type="Gene3D" id="1.10.3720.10">
    <property type="entry name" value="MetI-like"/>
    <property type="match status" value="1"/>
</dbReference>
<dbReference type="GO" id="GO:0043190">
    <property type="term" value="C:ATP-binding cassette (ABC) transporter complex"/>
    <property type="evidence" value="ECO:0007669"/>
    <property type="project" value="InterPro"/>
</dbReference>
<evidence type="ECO:0000256" key="8">
    <source>
        <dbReference type="ARBA" id="ARBA00023136"/>
    </source>
</evidence>
<dbReference type="EMBL" id="JAMB01000001">
    <property type="protein sequence ID" value="ETX12642.1"/>
    <property type="molecule type" value="Genomic_DNA"/>
</dbReference>
<dbReference type="PANTHER" id="PTHR30614">
    <property type="entry name" value="MEMBRANE COMPONENT OF AMINO ACID ABC TRANSPORTER"/>
    <property type="match status" value="1"/>
</dbReference>
<dbReference type="RefSeq" id="WP_036158962.1">
    <property type="nucleotide sequence ID" value="NZ_JAMB01000001.1"/>
</dbReference>
<sequence>MLDFSTLPVALPLLWDGVQMTLFLSLMAVVLGLMVGVLMCLARLSSHYAVRFFAQLYISLFRGVPLLVQLMVTYYCLPLIGINIPALVAATACIGLCASAYMTEILRGGFLSLPTGQKESATMVGLNQFQVLLFIELPQVIRLTIPGIINEAILLVKASSLISAVGITELTRISQNLASSNFQPFEFYLTAAGIYFIINSMISAFGFWLEARINRRVIA</sequence>
<dbReference type="GO" id="GO:0022857">
    <property type="term" value="F:transmembrane transporter activity"/>
    <property type="evidence" value="ECO:0007669"/>
    <property type="project" value="InterPro"/>
</dbReference>
<comment type="caution">
    <text evidence="11">The sequence shown here is derived from an EMBL/GenBank/DDBJ whole genome shotgun (WGS) entry which is preliminary data.</text>
</comment>
<feature type="transmembrane region" description="Helical" evidence="9">
    <location>
        <begin position="187"/>
        <end position="209"/>
    </location>
</feature>
<dbReference type="InterPro" id="IPR035906">
    <property type="entry name" value="MetI-like_sf"/>
</dbReference>
<keyword evidence="8 9" id="KW-0472">Membrane</keyword>
<dbReference type="Proteomes" id="UP000054058">
    <property type="component" value="Unassembled WGS sequence"/>
</dbReference>
<keyword evidence="12" id="KW-1185">Reference proteome</keyword>